<evidence type="ECO:0000313" key="2">
    <source>
        <dbReference type="Proteomes" id="UP000683925"/>
    </source>
</evidence>
<name>A0A8S1S5Z3_PAROT</name>
<dbReference type="Proteomes" id="UP000683925">
    <property type="component" value="Unassembled WGS sequence"/>
</dbReference>
<protein>
    <submittedName>
        <fullName evidence="1">Uncharacterized protein</fullName>
    </submittedName>
</protein>
<dbReference type="EMBL" id="CAJJDP010000005">
    <property type="protein sequence ID" value="CAD8134993.1"/>
    <property type="molecule type" value="Genomic_DNA"/>
</dbReference>
<comment type="caution">
    <text evidence="1">The sequence shown here is derived from an EMBL/GenBank/DDBJ whole genome shotgun (WGS) entry which is preliminary data.</text>
</comment>
<keyword evidence="2" id="KW-1185">Reference proteome</keyword>
<evidence type="ECO:0000313" key="1">
    <source>
        <dbReference type="EMBL" id="CAD8134993.1"/>
    </source>
</evidence>
<gene>
    <name evidence="1" type="ORF">POCTA_138.1.T0060163</name>
</gene>
<proteinExistence type="predicted"/>
<organism evidence="1 2">
    <name type="scientific">Paramecium octaurelia</name>
    <dbReference type="NCBI Taxonomy" id="43137"/>
    <lineage>
        <taxon>Eukaryota</taxon>
        <taxon>Sar</taxon>
        <taxon>Alveolata</taxon>
        <taxon>Ciliophora</taxon>
        <taxon>Intramacronucleata</taxon>
        <taxon>Oligohymenophorea</taxon>
        <taxon>Peniculida</taxon>
        <taxon>Parameciidae</taxon>
        <taxon>Paramecium</taxon>
    </lineage>
</organism>
<reference evidence="1" key="1">
    <citation type="submission" date="2021-01" db="EMBL/GenBank/DDBJ databases">
        <authorList>
            <consortium name="Genoscope - CEA"/>
            <person name="William W."/>
        </authorList>
    </citation>
    <scope>NUCLEOTIDE SEQUENCE</scope>
</reference>
<sequence length="58" mass="6518">MPLQNINVVNQIGTTFVSQIPQVFYPLAKKIYPLTPQLVDQEFLSLNAYSSYPTANTT</sequence>
<accession>A0A8S1S5Z3</accession>
<dbReference type="AlphaFoldDB" id="A0A8S1S5Z3"/>